<dbReference type="InterPro" id="IPR020097">
    <property type="entry name" value="PsdUridine_synth_TruA_a/b_dom"/>
</dbReference>
<dbReference type="Pfam" id="PF01416">
    <property type="entry name" value="PseudoU_synth_1"/>
    <property type="match status" value="1"/>
</dbReference>
<accession>A0AAD5MFZ0</accession>
<keyword evidence="2 4" id="KW-0819">tRNA processing</keyword>
<gene>
    <name evidence="6" type="ORF">KIN20_012998</name>
</gene>
<protein>
    <recommendedName>
        <fullName evidence="4">tRNA pseudouridine synthase</fullName>
        <ecNumber evidence="4">5.4.99.12</ecNumber>
    </recommendedName>
</protein>
<dbReference type="Gene3D" id="3.30.70.580">
    <property type="entry name" value="Pseudouridine synthase I, catalytic domain, N-terminal subdomain"/>
    <property type="match status" value="1"/>
</dbReference>
<name>A0AAD5MFZ0_PARTN</name>
<evidence type="ECO:0000256" key="3">
    <source>
        <dbReference type="ARBA" id="ARBA00023235"/>
    </source>
</evidence>
<feature type="domain" description="Pseudouridine synthase I TruA alpha/beta" evidence="5">
    <location>
        <begin position="165"/>
        <end position="277"/>
    </location>
</feature>
<keyword evidence="3 4" id="KW-0413">Isomerase</keyword>
<evidence type="ECO:0000256" key="1">
    <source>
        <dbReference type="ARBA" id="ARBA00009375"/>
    </source>
</evidence>
<keyword evidence="7" id="KW-1185">Reference proteome</keyword>
<sequence>MATGGSGFGVVDMLYQTISDSLFGRRPNVYVDKELIKLSPSSRTDAGVHALRNALICQVPTEVAPFDSTSEKKSSYLMNWNSALNEFCSGAMKVLDLHAVSPGFCIRRHVSYRKYTYRLAVCRNWELWESLKESPSTVCYSERNYAWRLPPGFSPEKASDVCDVFKGRHVMGSFFKHTNREKRKEPSSRSTIRNILHCQLSKGEAYSVNNDIYDYYNVTIISKSFVREQIRRMMSCLVFHSYDRLPMETIRWLLRNPISSNFYDIRIPIAPPNGLFSLKLSILLRCSLIHFLTIRISGIVLRKNVSRPRAEDSWCCIL</sequence>
<dbReference type="EC" id="5.4.99.12" evidence="4"/>
<dbReference type="InterPro" id="IPR020095">
    <property type="entry name" value="PsdUridine_synth_TruA_C"/>
</dbReference>
<reference evidence="6" key="1">
    <citation type="submission" date="2021-06" db="EMBL/GenBank/DDBJ databases">
        <title>Parelaphostrongylus tenuis whole genome reference sequence.</title>
        <authorList>
            <person name="Garwood T.J."/>
            <person name="Larsen P.A."/>
            <person name="Fountain-Jones N.M."/>
            <person name="Garbe J.R."/>
            <person name="Macchietto M.G."/>
            <person name="Kania S.A."/>
            <person name="Gerhold R.W."/>
            <person name="Richards J.E."/>
            <person name="Wolf T.M."/>
        </authorList>
    </citation>
    <scope>NUCLEOTIDE SEQUENCE</scope>
    <source>
        <strain evidence="6">MNPRO001-30</strain>
        <tissue evidence="6">Meninges</tissue>
    </source>
</reference>
<dbReference type="InterPro" id="IPR020094">
    <property type="entry name" value="TruA/RsuA/RluB/E/F_N"/>
</dbReference>
<dbReference type="GO" id="GO:0160147">
    <property type="term" value="F:tRNA pseudouridine(38-40) synthase activity"/>
    <property type="evidence" value="ECO:0007669"/>
    <property type="project" value="UniProtKB-EC"/>
</dbReference>
<evidence type="ECO:0000313" key="7">
    <source>
        <dbReference type="Proteomes" id="UP001196413"/>
    </source>
</evidence>
<dbReference type="SUPFAM" id="SSF55120">
    <property type="entry name" value="Pseudouridine synthase"/>
    <property type="match status" value="1"/>
</dbReference>
<dbReference type="EMBL" id="JAHQIW010002497">
    <property type="protein sequence ID" value="KAJ1355548.1"/>
    <property type="molecule type" value="Genomic_DNA"/>
</dbReference>
<evidence type="ECO:0000256" key="4">
    <source>
        <dbReference type="RuleBase" id="RU003792"/>
    </source>
</evidence>
<comment type="caution">
    <text evidence="6">The sequence shown here is derived from an EMBL/GenBank/DDBJ whole genome shotgun (WGS) entry which is preliminary data.</text>
</comment>
<evidence type="ECO:0000259" key="5">
    <source>
        <dbReference type="Pfam" id="PF01416"/>
    </source>
</evidence>
<dbReference type="PANTHER" id="PTHR11142:SF0">
    <property type="entry name" value="TRNA PSEUDOURIDINE SYNTHASE-LIKE 1"/>
    <property type="match status" value="1"/>
</dbReference>
<dbReference type="Gene3D" id="3.30.70.660">
    <property type="entry name" value="Pseudouridine synthase I, catalytic domain, C-terminal subdomain"/>
    <property type="match status" value="1"/>
</dbReference>
<dbReference type="GO" id="GO:0003723">
    <property type="term" value="F:RNA binding"/>
    <property type="evidence" value="ECO:0007669"/>
    <property type="project" value="InterPro"/>
</dbReference>
<dbReference type="InterPro" id="IPR020103">
    <property type="entry name" value="PsdUridine_synth_cat_dom_sf"/>
</dbReference>
<evidence type="ECO:0000313" key="6">
    <source>
        <dbReference type="EMBL" id="KAJ1355548.1"/>
    </source>
</evidence>
<dbReference type="GO" id="GO:0031119">
    <property type="term" value="P:tRNA pseudouridine synthesis"/>
    <property type="evidence" value="ECO:0007669"/>
    <property type="project" value="TreeGrafter"/>
</dbReference>
<comment type="catalytic activity">
    <reaction evidence="4">
        <text>uridine(38/39/40) in tRNA = pseudouridine(38/39/40) in tRNA</text>
        <dbReference type="Rhea" id="RHEA:22376"/>
        <dbReference type="Rhea" id="RHEA-COMP:10085"/>
        <dbReference type="Rhea" id="RHEA-COMP:10087"/>
        <dbReference type="ChEBI" id="CHEBI:65314"/>
        <dbReference type="ChEBI" id="CHEBI:65315"/>
        <dbReference type="EC" id="5.4.99.12"/>
    </reaction>
</comment>
<dbReference type="Proteomes" id="UP001196413">
    <property type="component" value="Unassembled WGS sequence"/>
</dbReference>
<proteinExistence type="inferred from homology"/>
<organism evidence="6 7">
    <name type="scientific">Parelaphostrongylus tenuis</name>
    <name type="common">Meningeal worm</name>
    <dbReference type="NCBI Taxonomy" id="148309"/>
    <lineage>
        <taxon>Eukaryota</taxon>
        <taxon>Metazoa</taxon>
        <taxon>Ecdysozoa</taxon>
        <taxon>Nematoda</taxon>
        <taxon>Chromadorea</taxon>
        <taxon>Rhabditida</taxon>
        <taxon>Rhabditina</taxon>
        <taxon>Rhabditomorpha</taxon>
        <taxon>Strongyloidea</taxon>
        <taxon>Metastrongylidae</taxon>
        <taxon>Parelaphostrongylus</taxon>
    </lineage>
</organism>
<dbReference type="InterPro" id="IPR001406">
    <property type="entry name" value="PsdUridine_synth_TruA"/>
</dbReference>
<evidence type="ECO:0000256" key="2">
    <source>
        <dbReference type="ARBA" id="ARBA00022694"/>
    </source>
</evidence>
<comment type="similarity">
    <text evidence="1 4">Belongs to the tRNA pseudouridine synthase TruA family.</text>
</comment>
<dbReference type="PANTHER" id="PTHR11142">
    <property type="entry name" value="PSEUDOURIDYLATE SYNTHASE"/>
    <property type="match status" value="1"/>
</dbReference>
<dbReference type="AlphaFoldDB" id="A0AAD5MFZ0"/>